<gene>
    <name evidence="1" type="ORF">HOLleu_06907</name>
</gene>
<sequence length="52" mass="5931">MGEGAKGVQWADPFLGGFKYRNGGMRLDKLLEAMQMVWQKKCITTTLVTYFN</sequence>
<name>A0A9Q1HJV9_HOLLE</name>
<dbReference type="AlphaFoldDB" id="A0A9Q1HJV9"/>
<reference evidence="1" key="1">
    <citation type="submission" date="2021-10" db="EMBL/GenBank/DDBJ databases">
        <title>Tropical sea cucumber genome reveals ecological adaptation and Cuvierian tubules defense mechanism.</title>
        <authorList>
            <person name="Chen T."/>
        </authorList>
    </citation>
    <scope>NUCLEOTIDE SEQUENCE</scope>
    <source>
        <strain evidence="1">Nanhai2018</strain>
        <tissue evidence="1">Muscle</tissue>
    </source>
</reference>
<accession>A0A9Q1HJV9</accession>
<organism evidence="1 2">
    <name type="scientific">Holothuria leucospilota</name>
    <name type="common">Black long sea cucumber</name>
    <name type="synonym">Mertensiothuria leucospilota</name>
    <dbReference type="NCBI Taxonomy" id="206669"/>
    <lineage>
        <taxon>Eukaryota</taxon>
        <taxon>Metazoa</taxon>
        <taxon>Echinodermata</taxon>
        <taxon>Eleutherozoa</taxon>
        <taxon>Echinozoa</taxon>
        <taxon>Holothuroidea</taxon>
        <taxon>Aspidochirotacea</taxon>
        <taxon>Aspidochirotida</taxon>
        <taxon>Holothuriidae</taxon>
        <taxon>Holothuria</taxon>
    </lineage>
</organism>
<dbReference type="Proteomes" id="UP001152320">
    <property type="component" value="Chromosome 2"/>
</dbReference>
<comment type="caution">
    <text evidence="1">The sequence shown here is derived from an EMBL/GenBank/DDBJ whole genome shotgun (WGS) entry which is preliminary data.</text>
</comment>
<protein>
    <submittedName>
        <fullName evidence="1">Uncharacterized protein</fullName>
    </submittedName>
</protein>
<evidence type="ECO:0000313" key="2">
    <source>
        <dbReference type="Proteomes" id="UP001152320"/>
    </source>
</evidence>
<keyword evidence="2" id="KW-1185">Reference proteome</keyword>
<evidence type="ECO:0000313" key="1">
    <source>
        <dbReference type="EMBL" id="KAJ8047806.1"/>
    </source>
</evidence>
<dbReference type="EMBL" id="JAIZAY010000002">
    <property type="protein sequence ID" value="KAJ8047806.1"/>
    <property type="molecule type" value="Genomic_DNA"/>
</dbReference>
<proteinExistence type="predicted"/>